<organism evidence="2 3">
    <name type="scientific">Streptomyces sp. 900129855</name>
    <dbReference type="NCBI Taxonomy" id="3155129"/>
    <lineage>
        <taxon>Bacteria</taxon>
        <taxon>Bacillati</taxon>
        <taxon>Actinomycetota</taxon>
        <taxon>Actinomycetes</taxon>
        <taxon>Kitasatosporales</taxon>
        <taxon>Streptomycetaceae</taxon>
        <taxon>Streptomyces</taxon>
    </lineage>
</organism>
<feature type="transmembrane region" description="Helical" evidence="1">
    <location>
        <begin position="16"/>
        <end position="35"/>
    </location>
</feature>
<reference evidence="2 3" key="1">
    <citation type="submission" date="2024-06" db="EMBL/GenBank/DDBJ databases">
        <title>The Natural Products Discovery Center: Release of the First 8490 Sequenced Strains for Exploring Actinobacteria Biosynthetic Diversity.</title>
        <authorList>
            <person name="Kalkreuter E."/>
            <person name="Kautsar S.A."/>
            <person name="Yang D."/>
            <person name="Bader C.D."/>
            <person name="Teijaro C.N."/>
            <person name="Fluegel L."/>
            <person name="Davis C.M."/>
            <person name="Simpson J.R."/>
            <person name="Lauterbach L."/>
            <person name="Steele A.D."/>
            <person name="Gui C."/>
            <person name="Meng S."/>
            <person name="Li G."/>
            <person name="Viehrig K."/>
            <person name="Ye F."/>
            <person name="Su P."/>
            <person name="Kiefer A.F."/>
            <person name="Nichols A."/>
            <person name="Cepeda A.J."/>
            <person name="Yan W."/>
            <person name="Fan B."/>
            <person name="Jiang Y."/>
            <person name="Adhikari A."/>
            <person name="Zheng C.-J."/>
            <person name="Schuster L."/>
            <person name="Cowan T.M."/>
            <person name="Smanski M.J."/>
            <person name="Chevrette M.G."/>
            <person name="De Carvalho L.P.S."/>
            <person name="Shen B."/>
        </authorList>
    </citation>
    <scope>NUCLEOTIDE SEQUENCE [LARGE SCALE GENOMIC DNA]</scope>
    <source>
        <strain evidence="2 3">NPDC033843</strain>
    </source>
</reference>
<proteinExistence type="predicted"/>
<evidence type="ECO:0000313" key="2">
    <source>
        <dbReference type="EMBL" id="MEU3785217.1"/>
    </source>
</evidence>
<dbReference type="EMBL" id="JBEZVE010000019">
    <property type="protein sequence ID" value="MEU3785217.1"/>
    <property type="molecule type" value="Genomic_DNA"/>
</dbReference>
<accession>A0ABV2ZRM0</accession>
<keyword evidence="3" id="KW-1185">Reference proteome</keyword>
<evidence type="ECO:0000313" key="3">
    <source>
        <dbReference type="Proteomes" id="UP001550739"/>
    </source>
</evidence>
<sequence>MTTVLDVLIWIAENLSWWWLLLLAPGLAVWAWLGLRPTGKHRRPRHDQPKQPAEVAVPVGDEDTIVFQRVAYPGGEIES</sequence>
<gene>
    <name evidence="2" type="ORF">AB0E89_32570</name>
</gene>
<dbReference type="Proteomes" id="UP001550739">
    <property type="component" value="Unassembled WGS sequence"/>
</dbReference>
<keyword evidence="1" id="KW-0812">Transmembrane</keyword>
<dbReference type="RefSeq" id="WP_361706764.1">
    <property type="nucleotide sequence ID" value="NZ_JBEZVE010000019.1"/>
</dbReference>
<name>A0ABV2ZRM0_9ACTN</name>
<keyword evidence="1" id="KW-0472">Membrane</keyword>
<comment type="caution">
    <text evidence="2">The sequence shown here is derived from an EMBL/GenBank/DDBJ whole genome shotgun (WGS) entry which is preliminary data.</text>
</comment>
<keyword evidence="1" id="KW-1133">Transmembrane helix</keyword>
<protein>
    <submittedName>
        <fullName evidence="2">Uncharacterized protein</fullName>
    </submittedName>
</protein>
<evidence type="ECO:0000256" key="1">
    <source>
        <dbReference type="SAM" id="Phobius"/>
    </source>
</evidence>